<dbReference type="Pfam" id="PF13166">
    <property type="entry name" value="AAA_13"/>
    <property type="match status" value="1"/>
</dbReference>
<dbReference type="GO" id="GO:0006302">
    <property type="term" value="P:double-strand break repair"/>
    <property type="evidence" value="ECO:0007669"/>
    <property type="project" value="TreeGrafter"/>
</dbReference>
<dbReference type="GO" id="GO:0009432">
    <property type="term" value="P:SOS response"/>
    <property type="evidence" value="ECO:0007669"/>
    <property type="project" value="UniProtKB-KW"/>
</dbReference>
<accession>A0A2S3ZS07</accession>
<organism evidence="3 4">
    <name type="scientific">Arthrobacter glacialis</name>
    <dbReference type="NCBI Taxonomy" id="1664"/>
    <lineage>
        <taxon>Bacteria</taxon>
        <taxon>Bacillati</taxon>
        <taxon>Actinomycetota</taxon>
        <taxon>Actinomycetes</taxon>
        <taxon>Micrococcales</taxon>
        <taxon>Micrococcaceae</taxon>
        <taxon>Arthrobacter</taxon>
    </lineage>
</organism>
<comment type="caution">
    <text evidence="3">The sequence shown here is derived from an EMBL/GenBank/DDBJ whole genome shotgun (WGS) entry which is preliminary data.</text>
</comment>
<dbReference type="Proteomes" id="UP000237061">
    <property type="component" value="Unassembled WGS sequence"/>
</dbReference>
<dbReference type="InterPro" id="IPR027417">
    <property type="entry name" value="P-loop_NTPase"/>
</dbReference>
<dbReference type="PANTHER" id="PTHR32182:SF22">
    <property type="entry name" value="ATP-DEPENDENT ENDONUCLEASE, OLD FAMILY-RELATED"/>
    <property type="match status" value="1"/>
</dbReference>
<dbReference type="AlphaFoldDB" id="A0A2S3ZS07"/>
<dbReference type="InterPro" id="IPR026866">
    <property type="entry name" value="CR006_AAA"/>
</dbReference>
<dbReference type="RefSeq" id="WP_103467186.1">
    <property type="nucleotide sequence ID" value="NZ_PPXC01000018.1"/>
</dbReference>
<evidence type="ECO:0000313" key="3">
    <source>
        <dbReference type="EMBL" id="POH72026.1"/>
    </source>
</evidence>
<evidence type="ECO:0000313" key="4">
    <source>
        <dbReference type="Proteomes" id="UP000237061"/>
    </source>
</evidence>
<dbReference type="SUPFAM" id="SSF52540">
    <property type="entry name" value="P-loop containing nucleoside triphosphate hydrolases"/>
    <property type="match status" value="1"/>
</dbReference>
<evidence type="ECO:0000256" key="1">
    <source>
        <dbReference type="ARBA" id="ARBA00023236"/>
    </source>
</evidence>
<protein>
    <recommendedName>
        <fullName evidence="2">Protein CR006 P-loop domain-containing protein</fullName>
    </recommendedName>
</protein>
<proteinExistence type="predicted"/>
<keyword evidence="1" id="KW-0742">SOS response</keyword>
<dbReference type="PANTHER" id="PTHR32182">
    <property type="entry name" value="DNA REPLICATION AND REPAIR PROTEIN RECF"/>
    <property type="match status" value="1"/>
</dbReference>
<feature type="domain" description="Protein CR006 P-loop" evidence="2">
    <location>
        <begin position="13"/>
        <end position="725"/>
    </location>
</feature>
<dbReference type="GO" id="GO:0000731">
    <property type="term" value="P:DNA synthesis involved in DNA repair"/>
    <property type="evidence" value="ECO:0007669"/>
    <property type="project" value="TreeGrafter"/>
</dbReference>
<keyword evidence="1" id="KW-0227">DNA damage</keyword>
<gene>
    <name evidence="3" type="ORF">CVS27_17735</name>
</gene>
<dbReference type="Gene3D" id="3.40.50.300">
    <property type="entry name" value="P-loop containing nucleotide triphosphate hydrolases"/>
    <property type="match status" value="1"/>
</dbReference>
<evidence type="ECO:0000259" key="2">
    <source>
        <dbReference type="Pfam" id="PF13166"/>
    </source>
</evidence>
<name>A0A2S3ZS07_ARTGL</name>
<reference evidence="3 4" key="1">
    <citation type="submission" date="2018-01" db="EMBL/GenBank/DDBJ databases">
        <title>Arthrobacter sp. nov., from glaciers in China.</title>
        <authorList>
            <person name="Liu Q."/>
            <person name="Xin Y.-H."/>
        </authorList>
    </citation>
    <scope>NUCLEOTIDE SEQUENCE [LARGE SCALE GENOMIC DNA]</scope>
    <source>
        <strain evidence="3 4">HLT2-12-2</strain>
    </source>
</reference>
<dbReference type="EMBL" id="PPXC01000018">
    <property type="protein sequence ID" value="POH72026.1"/>
    <property type="molecule type" value="Genomic_DNA"/>
</dbReference>
<keyword evidence="4" id="KW-1185">Reference proteome</keyword>
<sequence length="749" mass="83217">MIEEIALAGTHCFEAGAVLGDLTTINYVFGPNGSGKTTISQGLASLSATDGDAGGLAVRWGQTKPTVKVYNRDYVRKAFTSVDGEEPGVFLLGEDGGEAYEKIKAIEKQKAKADHKVIAAQTNLDQRLAEAKKLRSDLADTIWLKRSVIPVLVQQRMSGLRGSKDQCLEKVLAAAKAHPLRGNDDFDALSKKTVAAFDDSAKERPLYSAAPELVWDEAAFQAALKTPIVGSADVPLMDLIDRLSNSDWVHEGLEYLNSGENTEGLCPFCQQKSPAALAGQLAIVFDETYEKKQAEVVGFLAIITQAIAALEQYKIINATSLASAVGEEEVDSAFHVLMLGLAAAEKAMNQKLLKPSDKVSFPSVKADYDSLSAIVDRANDDITKTNTVIAGRHGQRNLIVDEAWREFARGHLNELLNSHVKQCEQSDRVNQSFRDTIRTQGDYSEDHETQLKELRKKTTSSAATIEDINRFLELSQFHSIRLAAAKAKKDGYRIIREDGQSADIETLSEGERTFITFLYFYHSLSEVRQEHESDRVLAVIDDPISSLDGDIMFVVSALIRMLIEETRIGNHDRVQQVIMLTHNTRFHNEVSYHHNASSSSATKYYRIRKYAPQPNAVEDCGQKNPIRTAYQELWDEVQTAATHRTKQMPWLPNVMRRILESYFTTLGGEKNLYEVGAELLPVERALHNALIAWSHSGSHTIMDDDVYAQNSAPSGHWLDAFKRLFEKTSSGAHFGHYAMMMDRAQAYVV</sequence>